<protein>
    <submittedName>
        <fullName evidence="1">Uncharacterized protein</fullName>
    </submittedName>
</protein>
<comment type="caution">
    <text evidence="1">The sequence shown here is derived from an EMBL/GenBank/DDBJ whole genome shotgun (WGS) entry which is preliminary data.</text>
</comment>
<proteinExistence type="predicted"/>
<sequence>PNRIFTVKTAVHVETLTRRASFVEIQTHGYADTKKTHRINEKDRIYIDKAIKRQRKSCNIFKGLIKLISIVIQKTKLQITKLSNKIKITIKVRYKFRSL</sequence>
<feature type="non-terminal residue" evidence="1">
    <location>
        <position position="99"/>
    </location>
</feature>
<keyword evidence="2" id="KW-1185">Reference proteome</keyword>
<dbReference type="EMBL" id="JAMKOV010000004">
    <property type="protein sequence ID" value="KAI8040521.1"/>
    <property type="molecule type" value="Genomic_DNA"/>
</dbReference>
<evidence type="ECO:0000313" key="2">
    <source>
        <dbReference type="Proteomes" id="UP001059596"/>
    </source>
</evidence>
<organism evidence="1 2">
    <name type="scientific">Drosophila gunungcola</name>
    <name type="common">fruit fly</name>
    <dbReference type="NCBI Taxonomy" id="103775"/>
    <lineage>
        <taxon>Eukaryota</taxon>
        <taxon>Metazoa</taxon>
        <taxon>Ecdysozoa</taxon>
        <taxon>Arthropoda</taxon>
        <taxon>Hexapoda</taxon>
        <taxon>Insecta</taxon>
        <taxon>Pterygota</taxon>
        <taxon>Neoptera</taxon>
        <taxon>Endopterygota</taxon>
        <taxon>Diptera</taxon>
        <taxon>Brachycera</taxon>
        <taxon>Muscomorpha</taxon>
        <taxon>Ephydroidea</taxon>
        <taxon>Drosophilidae</taxon>
        <taxon>Drosophila</taxon>
        <taxon>Sophophora</taxon>
    </lineage>
</organism>
<name>A0A9Q0BQJ7_9MUSC</name>
<gene>
    <name evidence="1" type="ORF">M5D96_006464</name>
</gene>
<dbReference type="Proteomes" id="UP001059596">
    <property type="component" value="Unassembled WGS sequence"/>
</dbReference>
<dbReference type="AlphaFoldDB" id="A0A9Q0BQJ7"/>
<evidence type="ECO:0000313" key="1">
    <source>
        <dbReference type="EMBL" id="KAI8040521.1"/>
    </source>
</evidence>
<accession>A0A9Q0BQJ7</accession>
<reference evidence="1" key="1">
    <citation type="journal article" date="2023" name="Genome Biol. Evol.">
        <title>Long-read-based Genome Assembly of Drosophila gunungcola Reveals Fewer Chemosensory Genes in Flower-breeding Species.</title>
        <authorList>
            <person name="Negi A."/>
            <person name="Liao B.Y."/>
            <person name="Yeh S.D."/>
        </authorList>
    </citation>
    <scope>NUCLEOTIDE SEQUENCE</scope>
    <source>
        <strain evidence="1">Sukarami</strain>
    </source>
</reference>